<dbReference type="Pfam" id="PF11927">
    <property type="entry name" value="HODM_asu-like"/>
    <property type="match status" value="1"/>
</dbReference>
<gene>
    <name evidence="1" type="ORF">OV287_53395</name>
</gene>
<dbReference type="InterPro" id="IPR021848">
    <property type="entry name" value="HODM_asu-like"/>
</dbReference>
<evidence type="ECO:0000313" key="1">
    <source>
        <dbReference type="EMBL" id="MCY1083263.1"/>
    </source>
</evidence>
<name>A0ABT4ANK0_9BACT</name>
<keyword evidence="2" id="KW-1185">Reference proteome</keyword>
<sequence length="313" mass="35445">MLPYFPFEQDSYAMTLGVRALRPDETLIEVDEAHYARELALKAANLAANPRARFQALPGTEPHQWETVTVLLPLMARQNPQHFALEVEGTRWRWRNLLLGTETLFTPGDTGSLPHAPLDWLGRQVQEDLLLMDGTREGLPMMAGQLCFPSMWCLDEKMGRSMLDIHTPVPGFVSKLGTATTRLMEGLKPGRTVTRCNWALTVSDRMDLEPWTLPEWKHLFEGITRENAGERCFLRLERQTLSLMPNTGAILFTIHTYRAPVATEVEDPARRRRLANVLRTVPADTATYKRISSFLEPLVAWLDSEPVPQAANS</sequence>
<dbReference type="EMBL" id="JAPNKA010000001">
    <property type="protein sequence ID" value="MCY1083263.1"/>
    <property type="molecule type" value="Genomic_DNA"/>
</dbReference>
<reference evidence="1 2" key="1">
    <citation type="submission" date="2022-11" db="EMBL/GenBank/DDBJ databases">
        <title>Minimal conservation of predation-associated metabolite biosynthetic gene clusters underscores biosynthetic potential of Myxococcota including descriptions for ten novel species: Archangium lansinium sp. nov., Myxococcus landrumus sp. nov., Nannocystis bai.</title>
        <authorList>
            <person name="Ahearne A."/>
            <person name="Stevens C."/>
            <person name="Phillips K."/>
        </authorList>
    </citation>
    <scope>NUCLEOTIDE SEQUENCE [LARGE SCALE GENOMIC DNA]</scope>
    <source>
        <strain evidence="1 2">MIWBW</strain>
    </source>
</reference>
<proteinExistence type="predicted"/>
<dbReference type="RefSeq" id="WP_267541799.1">
    <property type="nucleotide sequence ID" value="NZ_JAPNKA010000001.1"/>
</dbReference>
<evidence type="ECO:0000313" key="2">
    <source>
        <dbReference type="Proteomes" id="UP001207654"/>
    </source>
</evidence>
<accession>A0ABT4ANK0</accession>
<protein>
    <submittedName>
        <fullName evidence="1">DUF3445 domain-containing protein</fullName>
    </submittedName>
</protein>
<dbReference type="Proteomes" id="UP001207654">
    <property type="component" value="Unassembled WGS sequence"/>
</dbReference>
<comment type="caution">
    <text evidence="1">The sequence shown here is derived from an EMBL/GenBank/DDBJ whole genome shotgun (WGS) entry which is preliminary data.</text>
</comment>
<organism evidence="1 2">
    <name type="scientific">Archangium lansingense</name>
    <dbReference type="NCBI Taxonomy" id="2995310"/>
    <lineage>
        <taxon>Bacteria</taxon>
        <taxon>Pseudomonadati</taxon>
        <taxon>Myxococcota</taxon>
        <taxon>Myxococcia</taxon>
        <taxon>Myxococcales</taxon>
        <taxon>Cystobacterineae</taxon>
        <taxon>Archangiaceae</taxon>
        <taxon>Archangium</taxon>
    </lineage>
</organism>